<organism evidence="3 4">
    <name type="scientific">Pyxidicoccus fallax</name>
    <dbReference type="NCBI Taxonomy" id="394095"/>
    <lineage>
        <taxon>Bacteria</taxon>
        <taxon>Pseudomonadati</taxon>
        <taxon>Myxococcota</taxon>
        <taxon>Myxococcia</taxon>
        <taxon>Myxococcales</taxon>
        <taxon>Cystobacterineae</taxon>
        <taxon>Myxococcaceae</taxon>
        <taxon>Pyxidicoccus</taxon>
    </lineage>
</organism>
<feature type="domain" description="Intracellular proteinase inhibitor BsuPI" evidence="2">
    <location>
        <begin position="35"/>
        <end position="135"/>
    </location>
</feature>
<dbReference type="AlphaFoldDB" id="A0A848LHQ9"/>
<proteinExistence type="predicted"/>
<dbReference type="InterPro" id="IPR020481">
    <property type="entry name" value="Intracell_prot_inh_BsuPI"/>
</dbReference>
<evidence type="ECO:0000259" key="2">
    <source>
        <dbReference type="Pfam" id="PF12690"/>
    </source>
</evidence>
<comment type="caution">
    <text evidence="3">The sequence shown here is derived from an EMBL/GenBank/DDBJ whole genome shotgun (WGS) entry which is preliminary data.</text>
</comment>
<feature type="chain" id="PRO_5032396219" description="Intracellular proteinase inhibitor BsuPI domain-containing protein" evidence="1">
    <location>
        <begin position="25"/>
        <end position="286"/>
    </location>
</feature>
<reference evidence="3 4" key="1">
    <citation type="submission" date="2020-04" db="EMBL/GenBank/DDBJ databases">
        <title>Draft genome of Pyxidicoccus fallax type strain.</title>
        <authorList>
            <person name="Whitworth D.E."/>
        </authorList>
    </citation>
    <scope>NUCLEOTIDE SEQUENCE [LARGE SCALE GENOMIC DNA]</scope>
    <source>
        <strain evidence="3 4">DSM 14698</strain>
    </source>
</reference>
<dbReference type="RefSeq" id="WP_169346345.1">
    <property type="nucleotide sequence ID" value="NZ_JABBJJ010000087.1"/>
</dbReference>
<keyword evidence="1" id="KW-0732">Signal</keyword>
<dbReference type="EMBL" id="JABBJJ010000087">
    <property type="protein sequence ID" value="NMO17061.1"/>
    <property type="molecule type" value="Genomic_DNA"/>
</dbReference>
<dbReference type="Gene3D" id="2.60.40.2360">
    <property type="entry name" value="Intracellular proteinase inhibitor BsuPI"/>
    <property type="match status" value="2"/>
</dbReference>
<dbReference type="InterPro" id="IPR038144">
    <property type="entry name" value="IPI"/>
</dbReference>
<feature type="domain" description="Intracellular proteinase inhibitor BsuPI" evidence="2">
    <location>
        <begin position="175"/>
        <end position="264"/>
    </location>
</feature>
<protein>
    <recommendedName>
        <fullName evidence="2">Intracellular proteinase inhibitor BsuPI domain-containing protein</fullName>
    </recommendedName>
</protein>
<evidence type="ECO:0000256" key="1">
    <source>
        <dbReference type="SAM" id="SignalP"/>
    </source>
</evidence>
<gene>
    <name evidence="3" type="ORF">HG543_19670</name>
</gene>
<evidence type="ECO:0000313" key="4">
    <source>
        <dbReference type="Proteomes" id="UP000518300"/>
    </source>
</evidence>
<dbReference type="Proteomes" id="UP000518300">
    <property type="component" value="Unassembled WGS sequence"/>
</dbReference>
<evidence type="ECO:0000313" key="3">
    <source>
        <dbReference type="EMBL" id="NMO17061.1"/>
    </source>
</evidence>
<feature type="signal peptide" evidence="1">
    <location>
        <begin position="1"/>
        <end position="24"/>
    </location>
</feature>
<keyword evidence="4" id="KW-1185">Reference proteome</keyword>
<sequence length="286" mass="30779">MRTKLSFALMLALLSVLTPALSEAQFLDPLTVQFTADKSDYTRGEQVLLTLQVTNRSALPVTFSFSNGQRYDFTARDASGNALWTWSTGRTFDTASQQTIPAGATVTWQETWSFSADDGRPVLDGAYTVTGIFLGNYLGRSGSKQGEAAITLTTPDTLQATFSTDKSSYGLFDSAAALTLTVTNTGTFPVTVLFNSAQTHDFSVGNSSGTVVWTWSNGKTFDPTPWEQVLAPGESWQFKGTWSLNNNNGVRVPAGTYTVKGSFLGSYYGQVGTKGGEAQVQVRGLL</sequence>
<name>A0A848LHQ9_9BACT</name>
<dbReference type="Pfam" id="PF12690">
    <property type="entry name" value="BsuPI"/>
    <property type="match status" value="2"/>
</dbReference>
<accession>A0A848LHQ9</accession>